<evidence type="ECO:0000256" key="7">
    <source>
        <dbReference type="ARBA" id="ARBA00023136"/>
    </source>
</evidence>
<evidence type="ECO:0000256" key="1">
    <source>
        <dbReference type="ARBA" id="ARBA00004477"/>
    </source>
</evidence>
<dbReference type="Gramene" id="Pp3c10_23620V3.2">
    <property type="protein sequence ID" value="Pp3c10_23620V3.2"/>
    <property type="gene ID" value="Pp3c10_23620"/>
</dbReference>
<dbReference type="Pfam" id="PF03901">
    <property type="entry name" value="Glyco_transf_22"/>
    <property type="match status" value="1"/>
</dbReference>
<dbReference type="PANTHER" id="PTHR22760">
    <property type="entry name" value="GLYCOSYLTRANSFERASE"/>
    <property type="match status" value="1"/>
</dbReference>
<dbReference type="EC" id="2.4.1.-" evidence="8"/>
<feature type="region of interest" description="Disordered" evidence="9">
    <location>
        <begin position="1"/>
        <end position="59"/>
    </location>
</feature>
<dbReference type="Gramene" id="Pp3c10_23620V3.10">
    <property type="protein sequence ID" value="Pp3c10_23620V3.10"/>
    <property type="gene ID" value="Pp3c10_23620"/>
</dbReference>
<dbReference type="EnsemblPlants" id="Pp3c10_23620V3.12">
    <property type="protein sequence ID" value="Pp3c10_23620V3.12"/>
    <property type="gene ID" value="Pp3c10_23620"/>
</dbReference>
<accession>A0A2K1K068</accession>
<dbReference type="STRING" id="3218.A0A2K1K068"/>
<feature type="transmembrane region" description="Helical" evidence="8">
    <location>
        <begin position="437"/>
        <end position="457"/>
    </location>
</feature>
<dbReference type="EnsemblPlants" id="Pp3c10_23620V3.3">
    <property type="protein sequence ID" value="Pp3c10_23620V3.3"/>
    <property type="gene ID" value="Pp3c10_23620"/>
</dbReference>
<dbReference type="EnsemblPlants" id="Pp3c10_23620V3.9">
    <property type="protein sequence ID" value="Pp3c10_23620V3.9"/>
    <property type="gene ID" value="Pp3c10_23620"/>
</dbReference>
<dbReference type="OMA" id="HHMVFNN"/>
<reference evidence="10 12" key="1">
    <citation type="journal article" date="2008" name="Science">
        <title>The Physcomitrella genome reveals evolutionary insights into the conquest of land by plants.</title>
        <authorList>
            <person name="Rensing S."/>
            <person name="Lang D."/>
            <person name="Zimmer A."/>
            <person name="Terry A."/>
            <person name="Salamov A."/>
            <person name="Shapiro H."/>
            <person name="Nishiyama T."/>
            <person name="Perroud P.-F."/>
            <person name="Lindquist E."/>
            <person name="Kamisugi Y."/>
            <person name="Tanahashi T."/>
            <person name="Sakakibara K."/>
            <person name="Fujita T."/>
            <person name="Oishi K."/>
            <person name="Shin-I T."/>
            <person name="Kuroki Y."/>
            <person name="Toyoda A."/>
            <person name="Suzuki Y."/>
            <person name="Hashimoto A."/>
            <person name="Yamaguchi K."/>
            <person name="Sugano A."/>
            <person name="Kohara Y."/>
            <person name="Fujiyama A."/>
            <person name="Anterola A."/>
            <person name="Aoki S."/>
            <person name="Ashton N."/>
            <person name="Barbazuk W.B."/>
            <person name="Barker E."/>
            <person name="Bennetzen J."/>
            <person name="Bezanilla M."/>
            <person name="Blankenship R."/>
            <person name="Cho S.H."/>
            <person name="Dutcher S."/>
            <person name="Estelle M."/>
            <person name="Fawcett J.A."/>
            <person name="Gundlach H."/>
            <person name="Hanada K."/>
            <person name="Heyl A."/>
            <person name="Hicks K.A."/>
            <person name="Hugh J."/>
            <person name="Lohr M."/>
            <person name="Mayer K."/>
            <person name="Melkozernov A."/>
            <person name="Murata T."/>
            <person name="Nelson D."/>
            <person name="Pils B."/>
            <person name="Prigge M."/>
            <person name="Reiss B."/>
            <person name="Renner T."/>
            <person name="Rombauts S."/>
            <person name="Rushton P."/>
            <person name="Sanderfoot A."/>
            <person name="Schween G."/>
            <person name="Shiu S.-H."/>
            <person name="Stueber K."/>
            <person name="Theodoulou F.L."/>
            <person name="Tu H."/>
            <person name="Van de Peer Y."/>
            <person name="Verrier P.J."/>
            <person name="Waters E."/>
            <person name="Wood A."/>
            <person name="Yang L."/>
            <person name="Cove D."/>
            <person name="Cuming A."/>
            <person name="Hasebe M."/>
            <person name="Lucas S."/>
            <person name="Mishler D.B."/>
            <person name="Reski R."/>
            <person name="Grigoriev I."/>
            <person name="Quatrano R.S."/>
            <person name="Boore J.L."/>
        </authorList>
    </citation>
    <scope>NUCLEOTIDE SEQUENCE [LARGE SCALE GENOMIC DNA]</scope>
    <source>
        <strain evidence="11 12">cv. Gransden 2004</strain>
    </source>
</reference>
<dbReference type="Gramene" id="Pp3c10_23620V3.5">
    <property type="protein sequence ID" value="Pp3c10_23620V3.5"/>
    <property type="gene ID" value="Pp3c10_23620"/>
</dbReference>
<dbReference type="EnsemblPlants" id="Pp3c10_23620V3.1">
    <property type="protein sequence ID" value="Pp3c10_23620V3.1"/>
    <property type="gene ID" value="Pp3c10_23620"/>
</dbReference>
<dbReference type="Gramene" id="Pp3c10_23620V3.1">
    <property type="protein sequence ID" value="Pp3c10_23620V3.1"/>
    <property type="gene ID" value="Pp3c10_23620"/>
</dbReference>
<reference evidence="10 12" key="2">
    <citation type="journal article" date="2018" name="Plant J.">
        <title>The Physcomitrella patens chromosome-scale assembly reveals moss genome structure and evolution.</title>
        <authorList>
            <person name="Lang D."/>
            <person name="Ullrich K.K."/>
            <person name="Murat F."/>
            <person name="Fuchs J."/>
            <person name="Jenkins J."/>
            <person name="Haas F.B."/>
            <person name="Piednoel M."/>
            <person name="Gundlach H."/>
            <person name="Van Bel M."/>
            <person name="Meyberg R."/>
            <person name="Vives C."/>
            <person name="Morata J."/>
            <person name="Symeonidi A."/>
            <person name="Hiss M."/>
            <person name="Muchero W."/>
            <person name="Kamisugi Y."/>
            <person name="Saleh O."/>
            <person name="Blanc G."/>
            <person name="Decker E.L."/>
            <person name="van Gessel N."/>
            <person name="Grimwood J."/>
            <person name="Hayes R.D."/>
            <person name="Graham S.W."/>
            <person name="Gunter L.E."/>
            <person name="McDaniel S.F."/>
            <person name="Hoernstein S.N.W."/>
            <person name="Larsson A."/>
            <person name="Li F.W."/>
            <person name="Perroud P.F."/>
            <person name="Phillips J."/>
            <person name="Ranjan P."/>
            <person name="Rokshar D.S."/>
            <person name="Rothfels C.J."/>
            <person name="Schneider L."/>
            <person name="Shu S."/>
            <person name="Stevenson D.W."/>
            <person name="Thummler F."/>
            <person name="Tillich M."/>
            <person name="Villarreal Aguilar J.C."/>
            <person name="Widiez T."/>
            <person name="Wong G.K."/>
            <person name="Wymore A."/>
            <person name="Zhang Y."/>
            <person name="Zimmer A.D."/>
            <person name="Quatrano R.S."/>
            <person name="Mayer K.F.X."/>
            <person name="Goodstein D."/>
            <person name="Casacuberta J.M."/>
            <person name="Vandepoele K."/>
            <person name="Reski R."/>
            <person name="Cuming A.C."/>
            <person name="Tuskan G.A."/>
            <person name="Maumus F."/>
            <person name="Salse J."/>
            <person name="Schmutz J."/>
            <person name="Rensing S.A."/>
        </authorList>
    </citation>
    <scope>NUCLEOTIDE SEQUENCE [LARGE SCALE GENOMIC DNA]</scope>
    <source>
        <strain evidence="11 12">cv. Gransden 2004</strain>
    </source>
</reference>
<organism evidence="10">
    <name type="scientific">Physcomitrium patens</name>
    <name type="common">Spreading-leaved earth moss</name>
    <name type="synonym">Physcomitrella patens</name>
    <dbReference type="NCBI Taxonomy" id="3218"/>
    <lineage>
        <taxon>Eukaryota</taxon>
        <taxon>Viridiplantae</taxon>
        <taxon>Streptophyta</taxon>
        <taxon>Embryophyta</taxon>
        <taxon>Bryophyta</taxon>
        <taxon>Bryophytina</taxon>
        <taxon>Bryopsida</taxon>
        <taxon>Funariidae</taxon>
        <taxon>Funariales</taxon>
        <taxon>Funariaceae</taxon>
        <taxon>Physcomitrium</taxon>
    </lineage>
</organism>
<keyword evidence="5 8" id="KW-0256">Endoplasmic reticulum</keyword>
<keyword evidence="7 8" id="KW-0472">Membrane</keyword>
<evidence type="ECO:0000313" key="10">
    <source>
        <dbReference type="EMBL" id="PNR47173.1"/>
    </source>
</evidence>
<evidence type="ECO:0000256" key="4">
    <source>
        <dbReference type="ARBA" id="ARBA00022692"/>
    </source>
</evidence>
<comment type="subcellular location">
    <subcellularLocation>
        <location evidence="1 8">Endoplasmic reticulum membrane</location>
        <topology evidence="1 8">Multi-pass membrane protein</topology>
    </subcellularLocation>
</comment>
<reference evidence="11" key="3">
    <citation type="submission" date="2020-12" db="UniProtKB">
        <authorList>
            <consortium name="EnsemblPlants"/>
        </authorList>
    </citation>
    <scope>IDENTIFICATION</scope>
</reference>
<dbReference type="GO" id="GO:0006506">
    <property type="term" value="P:GPI anchor biosynthetic process"/>
    <property type="evidence" value="ECO:0000318"/>
    <property type="project" value="GO_Central"/>
</dbReference>
<dbReference type="Gramene" id="Pp3c10_23620V3.11">
    <property type="protein sequence ID" value="Pp3c10_23620V3.11"/>
    <property type="gene ID" value="Pp3c10_23620"/>
</dbReference>
<feature type="transmembrane region" description="Helical" evidence="8">
    <location>
        <begin position="233"/>
        <end position="255"/>
    </location>
</feature>
<proteinExistence type="inferred from homology"/>
<feature type="transmembrane region" description="Helical" evidence="8">
    <location>
        <begin position="294"/>
        <end position="315"/>
    </location>
</feature>
<dbReference type="EnsemblPlants" id="Pp3c10_23620V3.2">
    <property type="protein sequence ID" value="Pp3c10_23620V3.2"/>
    <property type="gene ID" value="Pp3c10_23620"/>
</dbReference>
<dbReference type="PANTHER" id="PTHR22760:SF4">
    <property type="entry name" value="GPI MANNOSYLTRANSFERASE 3"/>
    <property type="match status" value="1"/>
</dbReference>
<dbReference type="Gramene" id="Pp3c10_23620V3.8">
    <property type="protein sequence ID" value="Pp3c10_23620V3.8"/>
    <property type="gene ID" value="Pp3c10_23620"/>
</dbReference>
<keyword evidence="3" id="KW-0808">Transferase</keyword>
<name>A0A2K1K068_PHYPA</name>
<dbReference type="Gramene" id="Pp3c10_23630V3.1">
    <property type="protein sequence ID" value="Pp3c10_23630V3.1"/>
    <property type="gene ID" value="Pp3c10_23630"/>
</dbReference>
<dbReference type="EMBL" id="ABEU02000010">
    <property type="protein sequence ID" value="PNR47173.1"/>
    <property type="molecule type" value="Genomic_DNA"/>
</dbReference>
<dbReference type="GO" id="GO:0000026">
    <property type="term" value="F:alpha-1,2-mannosyltransferase activity"/>
    <property type="evidence" value="ECO:0000318"/>
    <property type="project" value="GO_Central"/>
</dbReference>
<evidence type="ECO:0000256" key="9">
    <source>
        <dbReference type="SAM" id="MobiDB-lite"/>
    </source>
</evidence>
<protein>
    <recommendedName>
        <fullName evidence="8">Mannosyltransferase</fullName>
        <ecNumber evidence="8">2.4.1.-</ecNumber>
    </recommendedName>
</protein>
<feature type="transmembrane region" description="Helical" evidence="8">
    <location>
        <begin position="267"/>
        <end position="287"/>
    </location>
</feature>
<dbReference type="GeneID" id="112287803"/>
<sequence length="610" mass="70104">MDSNYSQEYGHSKRISVSSQGLKRKPSSTLRGVEQLDTPLTTEESPANSNRLRAPTRTGDESWTEESVWKVCLAARICNSLMVQTYFNPDEHWQALEVAHRTVFGYGHLTWEWQLGLRSYVHPLIFAVLYRILAVLRLDNSWFMTRTPRLFQSVFAGVGDVYLYKLSYRLFGERVAQWALFCQLLNWFNFFCMPRTFSNCMETVLTTIALYYWWPSSATRSRVGFLTSRQLGILSAGLSCVMRPTSLIIWLYVGIAHLLETITKRQYIFEEVLPIGALCLGLMTVVDRIMYGEWTFVIVNFLKFNFLSAGGSFYGTHPWHWYFSQGLPFMAFTFLPLSLAGIWWSQQWKLCGLIAWVLGIYSTLGHKEFRFILPILPLVMMFAGYAIAILEQKWTRENDSSTHAYGSRAPGFWARMTSGVNRLKGNSIETRNGEKKVWAVFMLLLLTNLPAALYTSLVHQRGSEAVMKYLASEAQAGRAERVLFLMPCHATPYYSSLHKDIPMRFLDCSPSDKPGYVDEADQFKAHPLSFLYSMFSSLNLEVLPSHIVLFDSMEKHISAFFQAEGYVLDNRIFHSHFPVDRELQGYVLVFKRTPKTPSDHTREPSSSLFP</sequence>
<feature type="compositionally biased region" description="Polar residues" evidence="9">
    <location>
        <begin position="38"/>
        <end position="51"/>
    </location>
</feature>
<dbReference type="EnsemblPlants" id="Pp3c10_23620V3.8">
    <property type="protein sequence ID" value="Pp3c10_23620V3.8"/>
    <property type="gene ID" value="Pp3c10_23620"/>
</dbReference>
<dbReference type="Gramene" id="Pp3c10_23620V3.9">
    <property type="protein sequence ID" value="Pp3c10_23620V3.9"/>
    <property type="gene ID" value="Pp3c10_23620"/>
</dbReference>
<feature type="transmembrane region" description="Helical" evidence="8">
    <location>
        <begin position="321"/>
        <end position="343"/>
    </location>
</feature>
<dbReference type="RefSeq" id="XP_024387001.1">
    <property type="nucleotide sequence ID" value="XM_024531233.2"/>
</dbReference>
<dbReference type="Gramene" id="Pp3c10_23620V3.4">
    <property type="protein sequence ID" value="Pp3c10_23620V3.4"/>
    <property type="gene ID" value="Pp3c10_23620"/>
</dbReference>
<dbReference type="EnsemblPlants" id="Pp3c10_23630V3.1">
    <property type="protein sequence ID" value="Pp3c10_23630V3.1"/>
    <property type="gene ID" value="Pp3c10_23630"/>
</dbReference>
<dbReference type="EnsemblPlants" id="Pp3c10_23620V3.6">
    <property type="protein sequence ID" value="Pp3c10_23620V3.6"/>
    <property type="gene ID" value="Pp3c10_23620"/>
</dbReference>
<gene>
    <name evidence="11" type="primary">LOC112287803</name>
    <name evidence="10" type="ORF">PHYPA_014293</name>
</gene>
<evidence type="ECO:0000256" key="6">
    <source>
        <dbReference type="ARBA" id="ARBA00022989"/>
    </source>
</evidence>
<feature type="compositionally biased region" description="Polar residues" evidence="9">
    <location>
        <begin position="1"/>
        <end position="21"/>
    </location>
</feature>
<dbReference type="Gramene" id="Pp3c10_23620V3.6">
    <property type="protein sequence ID" value="Pp3c10_23620V3.6"/>
    <property type="gene ID" value="Pp3c10_23620"/>
</dbReference>
<dbReference type="Gramene" id="Pp3c10_23620V3.12">
    <property type="protein sequence ID" value="Pp3c10_23620V3.12"/>
    <property type="gene ID" value="Pp3c10_23620"/>
</dbReference>
<dbReference type="Gramene" id="Pp3c10_23620V3.7">
    <property type="protein sequence ID" value="Pp3c10_23620V3.7"/>
    <property type="gene ID" value="Pp3c10_23620"/>
</dbReference>
<keyword evidence="2 8" id="KW-0328">Glycosyltransferase</keyword>
<dbReference type="InterPro" id="IPR005599">
    <property type="entry name" value="GPI_mannosylTrfase"/>
</dbReference>
<evidence type="ECO:0000256" key="2">
    <source>
        <dbReference type="ARBA" id="ARBA00022676"/>
    </source>
</evidence>
<dbReference type="Gramene" id="Pp3c10_23620V3.3">
    <property type="protein sequence ID" value="Pp3c10_23620V3.3"/>
    <property type="gene ID" value="Pp3c10_23620"/>
</dbReference>
<evidence type="ECO:0000256" key="3">
    <source>
        <dbReference type="ARBA" id="ARBA00022679"/>
    </source>
</evidence>
<keyword evidence="12" id="KW-1185">Reference proteome</keyword>
<evidence type="ECO:0000313" key="12">
    <source>
        <dbReference type="Proteomes" id="UP000006727"/>
    </source>
</evidence>
<feature type="transmembrane region" description="Helical" evidence="8">
    <location>
        <begin position="371"/>
        <end position="390"/>
    </location>
</feature>
<dbReference type="EnsemblPlants" id="Pp3c10_23620V3.11">
    <property type="protein sequence ID" value="Pp3c10_23620V3.11"/>
    <property type="gene ID" value="Pp3c10_23620"/>
</dbReference>
<comment type="similarity">
    <text evidence="8">Belongs to the glycosyltransferase 22 family.</text>
</comment>
<dbReference type="EnsemblPlants" id="Pp3c10_23620V3.7">
    <property type="protein sequence ID" value="Pp3c10_23620V3.7"/>
    <property type="gene ID" value="Pp3c10_23620"/>
</dbReference>
<dbReference type="EnsemblPlants" id="Pp3c10_23620V3.10">
    <property type="protein sequence ID" value="Pp3c10_23620V3.10"/>
    <property type="gene ID" value="Pp3c10_23620"/>
</dbReference>
<dbReference type="Proteomes" id="UP000006727">
    <property type="component" value="Chromosome 10"/>
</dbReference>
<dbReference type="EnsemblPlants" id="Pp3c10_23620V3.4">
    <property type="protein sequence ID" value="Pp3c10_23620V3.4"/>
    <property type="gene ID" value="Pp3c10_23620"/>
</dbReference>
<evidence type="ECO:0000313" key="11">
    <source>
        <dbReference type="EnsemblPlants" id="Pp3c10_23620V3.1"/>
    </source>
</evidence>
<dbReference type="AlphaFoldDB" id="A0A2K1K068"/>
<keyword evidence="6 8" id="KW-1133">Transmembrane helix</keyword>
<dbReference type="PaxDb" id="3218-PP1S32_143V6.1"/>
<evidence type="ECO:0000256" key="8">
    <source>
        <dbReference type="RuleBase" id="RU363075"/>
    </source>
</evidence>
<keyword evidence="4 8" id="KW-0812">Transmembrane</keyword>
<evidence type="ECO:0000256" key="5">
    <source>
        <dbReference type="ARBA" id="ARBA00022824"/>
    </source>
</evidence>
<dbReference type="GO" id="GO:0005789">
    <property type="term" value="C:endoplasmic reticulum membrane"/>
    <property type="evidence" value="ECO:0000318"/>
    <property type="project" value="GO_Central"/>
</dbReference>
<dbReference type="EnsemblPlants" id="Pp3c10_23620V3.5">
    <property type="protein sequence ID" value="Pp3c10_23620V3.5"/>
    <property type="gene ID" value="Pp3c10_23620"/>
</dbReference>